<proteinExistence type="predicted"/>
<dbReference type="GO" id="GO:0003712">
    <property type="term" value="F:transcription coregulator activity"/>
    <property type="evidence" value="ECO:0007669"/>
    <property type="project" value="TreeGrafter"/>
</dbReference>
<evidence type="ECO:0000256" key="4">
    <source>
        <dbReference type="SAM" id="Phobius"/>
    </source>
</evidence>
<keyword evidence="4" id="KW-0472">Membrane</keyword>
<keyword evidence="5" id="KW-1185">Reference proteome</keyword>
<reference evidence="6" key="1">
    <citation type="submission" date="2025-08" db="UniProtKB">
        <authorList>
            <consortium name="RefSeq"/>
        </authorList>
    </citation>
    <scope>IDENTIFICATION</scope>
    <source>
        <tissue evidence="6">Sperm</tissue>
    </source>
</reference>
<dbReference type="RefSeq" id="XP_032808836.1">
    <property type="nucleotide sequence ID" value="XM_032952945.1"/>
</dbReference>
<feature type="compositionally biased region" description="Basic and acidic residues" evidence="3">
    <location>
        <begin position="82"/>
        <end position="91"/>
    </location>
</feature>
<evidence type="ECO:0000256" key="2">
    <source>
        <dbReference type="ARBA" id="ARBA00023242"/>
    </source>
</evidence>
<protein>
    <submittedName>
        <fullName evidence="6">Protein LYRIC isoform X1</fullName>
    </submittedName>
</protein>
<feature type="compositionally biased region" description="Polar residues" evidence="3">
    <location>
        <begin position="118"/>
        <end position="131"/>
    </location>
</feature>
<dbReference type="Proteomes" id="UP001318040">
    <property type="component" value="Chromosome 12"/>
</dbReference>
<organism evidence="5 6">
    <name type="scientific">Petromyzon marinus</name>
    <name type="common">Sea lamprey</name>
    <dbReference type="NCBI Taxonomy" id="7757"/>
    <lineage>
        <taxon>Eukaryota</taxon>
        <taxon>Metazoa</taxon>
        <taxon>Chordata</taxon>
        <taxon>Craniata</taxon>
        <taxon>Vertebrata</taxon>
        <taxon>Cyclostomata</taxon>
        <taxon>Hyperoartia</taxon>
        <taxon>Petromyzontiformes</taxon>
        <taxon>Petromyzontidae</taxon>
        <taxon>Petromyzon</taxon>
    </lineage>
</organism>
<dbReference type="CTD" id="92140"/>
<dbReference type="InterPro" id="IPR031402">
    <property type="entry name" value="LYRIC"/>
</dbReference>
<dbReference type="GO" id="GO:0045766">
    <property type="term" value="P:positive regulation of angiogenesis"/>
    <property type="evidence" value="ECO:0007669"/>
    <property type="project" value="InterPro"/>
</dbReference>
<dbReference type="GO" id="GO:0005634">
    <property type="term" value="C:nucleus"/>
    <property type="evidence" value="ECO:0007669"/>
    <property type="project" value="UniProtKB-SubCell"/>
</dbReference>
<feature type="transmembrane region" description="Helical" evidence="4">
    <location>
        <begin position="37"/>
        <end position="56"/>
    </location>
</feature>
<comment type="subcellular location">
    <subcellularLocation>
        <location evidence="1">Nucleus</location>
    </subcellularLocation>
</comment>
<dbReference type="PANTHER" id="PTHR23251">
    <property type="entry name" value="LYSINE-RICH CEACAM1 CO-ISOLATED PROTEIN LYRIC PROTEIN"/>
    <property type="match status" value="1"/>
</dbReference>
<dbReference type="GO" id="GO:0006357">
    <property type="term" value="P:regulation of transcription by RNA polymerase II"/>
    <property type="evidence" value="ECO:0007669"/>
    <property type="project" value="TreeGrafter"/>
</dbReference>
<evidence type="ECO:0000256" key="3">
    <source>
        <dbReference type="SAM" id="MobiDB-lite"/>
    </source>
</evidence>
<dbReference type="GO" id="GO:0043066">
    <property type="term" value="P:negative regulation of apoptotic process"/>
    <property type="evidence" value="ECO:0007669"/>
    <property type="project" value="InterPro"/>
</dbReference>
<dbReference type="GO" id="GO:0043123">
    <property type="term" value="P:positive regulation of canonical NF-kappaB signal transduction"/>
    <property type="evidence" value="ECO:0007669"/>
    <property type="project" value="InterPro"/>
</dbReference>
<keyword evidence="4" id="KW-1133">Transmembrane helix</keyword>
<sequence>MRGPWAESFSLWLGSTGERLAADAGRLLGTHGARLPWLGLGLAAVAAFVIFSVVLCRRGQRGGGRQRGLAAARKGGPVPAERTGEDGDEARPGGGAPRSPQDEASVRKRKERAAVKQVTKQQVNGKAMTSQSEREAVEKRRSSPVSAVRSPASPSQLEKTGEKTKKAKKKSKAEQKHSSDLQDDEPSEGNWETKVSVREKRQQKKEKRGKEQPGQLTPPVLPSTSAASIPDGLAKPAAAVQRSRPYNSAADHAHRREGSPNPKPSFVAINGGGGGSSTLGWVPTQAGRVPTASAWAEPGWASGSGTGSGLVAPSGTPCVDAESTTTTTTATARAALNACVPGWAVGSGVDGGPALISVPAAAAAAATSVTAVTASTTAAVVTAVPPGGAVEKGSGVNGTADASVWGPTPAEASGVHREWAGPGPVPPPARVCGEDDVFANMGTWNNAELVAAPKPPHLSFSVMPAQLIKATKPGVSDKAAAAQVSVPAAAPLAPPPGWAPGAGGATTAVPPLVDDAWSVEGDFKSSVQNPDWSFPEEEWAASNPVEPPLQVAPETEAMEGENGKASPDDEEKSEATQQTTGAKPKKKNKKKKKKNKTSDEATGAEEGVGDVDGVEAVEAAGPPEAEEAVNRSEALVTEAVPLPPVAAATPSPPLPPISVVQKTALAVETEVASEEPPRPSESVASVFLEPESLLPSRGESGSLGTEGQAEENWEGVKQAKKAGKKKARREI</sequence>
<dbReference type="Pfam" id="PF15686">
    <property type="entry name" value="LYRIC"/>
    <property type="match status" value="1"/>
</dbReference>
<name>A0AAJ7WST6_PETMA</name>
<feature type="compositionally biased region" description="Low complexity" evidence="3">
    <location>
        <begin position="67"/>
        <end position="76"/>
    </location>
</feature>
<dbReference type="KEGG" id="pmrn:116941652"/>
<dbReference type="PANTHER" id="PTHR23251:SF0">
    <property type="entry name" value="PROTEIN LYRIC"/>
    <property type="match status" value="1"/>
</dbReference>
<gene>
    <name evidence="6" type="primary">MTDH</name>
</gene>
<keyword evidence="2" id="KW-0539">Nucleus</keyword>
<feature type="compositionally biased region" description="Basic and acidic residues" evidence="3">
    <location>
        <begin position="132"/>
        <end position="141"/>
    </location>
</feature>
<dbReference type="InterPro" id="IPR052305">
    <property type="entry name" value="TransReg_TumorExp"/>
</dbReference>
<feature type="region of interest" description="Disordered" evidence="3">
    <location>
        <begin position="555"/>
        <end position="635"/>
    </location>
</feature>
<accession>A0AAJ7WST6</accession>
<feature type="compositionally biased region" description="Basic residues" evidence="3">
    <location>
        <begin position="583"/>
        <end position="595"/>
    </location>
</feature>
<feature type="compositionally biased region" description="Basic residues" evidence="3">
    <location>
        <begin position="718"/>
        <end position="731"/>
    </location>
</feature>
<keyword evidence="4" id="KW-0812">Transmembrane</keyword>
<feature type="compositionally biased region" description="Low complexity" evidence="3">
    <location>
        <begin position="143"/>
        <end position="155"/>
    </location>
</feature>
<feature type="region of interest" description="Disordered" evidence="3">
    <location>
        <begin position="61"/>
        <end position="280"/>
    </location>
</feature>
<evidence type="ECO:0000313" key="5">
    <source>
        <dbReference type="Proteomes" id="UP001318040"/>
    </source>
</evidence>
<evidence type="ECO:0000256" key="1">
    <source>
        <dbReference type="ARBA" id="ARBA00004123"/>
    </source>
</evidence>
<dbReference type="AlphaFoldDB" id="A0AAJ7WST6"/>
<feature type="region of interest" description="Disordered" evidence="3">
    <location>
        <begin position="668"/>
        <end position="731"/>
    </location>
</feature>
<evidence type="ECO:0000313" key="6">
    <source>
        <dbReference type="RefSeq" id="XP_032808836.1"/>
    </source>
</evidence>